<evidence type="ECO:0000256" key="1">
    <source>
        <dbReference type="ARBA" id="ARBA00022598"/>
    </source>
</evidence>
<proteinExistence type="inferred from homology"/>
<dbReference type="PIRSF" id="PIRSF017901">
    <property type="entry name" value="GCL"/>
    <property type="match status" value="1"/>
</dbReference>
<dbReference type="HAMAP" id="MF_02034">
    <property type="entry name" value="EgtA"/>
    <property type="match status" value="1"/>
</dbReference>
<comment type="catalytic activity">
    <reaction evidence="4 5 6">
        <text>L-cysteine + L-glutamate + ATP = gamma-L-glutamyl-L-cysteine + ADP + phosphate + H(+)</text>
        <dbReference type="Rhea" id="RHEA:13285"/>
        <dbReference type="ChEBI" id="CHEBI:15378"/>
        <dbReference type="ChEBI" id="CHEBI:29985"/>
        <dbReference type="ChEBI" id="CHEBI:30616"/>
        <dbReference type="ChEBI" id="CHEBI:35235"/>
        <dbReference type="ChEBI" id="CHEBI:43474"/>
        <dbReference type="ChEBI" id="CHEBI:58173"/>
        <dbReference type="ChEBI" id="CHEBI:456216"/>
        <dbReference type="EC" id="6.3.2.2"/>
    </reaction>
</comment>
<dbReference type="EMBL" id="CP000656">
    <property type="protein sequence ID" value="ABP43797.1"/>
    <property type="molecule type" value="Genomic_DNA"/>
</dbReference>
<dbReference type="PANTHER" id="PTHR34378:SF1">
    <property type="entry name" value="GLUTAMATE--CYSTEINE LIGASE, CHLOROPLASTIC"/>
    <property type="match status" value="1"/>
</dbReference>
<dbReference type="UniPathway" id="UPA01014"/>
<dbReference type="InterPro" id="IPR017809">
    <property type="entry name" value="EgtA_Actinobacteria"/>
</dbReference>
<accession>A4T5Z6</accession>
<dbReference type="GO" id="GO:0005524">
    <property type="term" value="F:ATP binding"/>
    <property type="evidence" value="ECO:0007669"/>
    <property type="project" value="UniProtKB-UniRule"/>
</dbReference>
<dbReference type="PANTHER" id="PTHR34378">
    <property type="entry name" value="GLUTAMATE--CYSTEINE LIGASE, CHLOROPLASTIC"/>
    <property type="match status" value="1"/>
</dbReference>
<dbReference type="InterPro" id="IPR014746">
    <property type="entry name" value="Gln_synth/guanido_kin_cat_dom"/>
</dbReference>
<comment type="pathway">
    <text evidence="5">Amino-acid biosynthesis; ergothioneine biosynthesis.</text>
</comment>
<evidence type="ECO:0000256" key="2">
    <source>
        <dbReference type="ARBA" id="ARBA00022741"/>
    </source>
</evidence>
<dbReference type="GO" id="GO:0006750">
    <property type="term" value="P:glutathione biosynthetic process"/>
    <property type="evidence" value="ECO:0007669"/>
    <property type="project" value="UniProtKB-UniRule"/>
</dbReference>
<evidence type="ECO:0000256" key="3">
    <source>
        <dbReference type="ARBA" id="ARBA00022840"/>
    </source>
</evidence>
<evidence type="ECO:0000313" key="7">
    <source>
        <dbReference type="EMBL" id="ABP43797.1"/>
    </source>
</evidence>
<organism evidence="7">
    <name type="scientific">Mycolicibacterium gilvum (strain PYR-GCK)</name>
    <name type="common">Mycobacterium gilvum (strain PYR-GCK)</name>
    <dbReference type="NCBI Taxonomy" id="350054"/>
    <lineage>
        <taxon>Bacteria</taxon>
        <taxon>Bacillati</taxon>
        <taxon>Actinomycetota</taxon>
        <taxon>Actinomycetes</taxon>
        <taxon>Mycobacteriales</taxon>
        <taxon>Mycobacteriaceae</taxon>
        <taxon>Mycolicibacterium</taxon>
    </lineage>
</organism>
<reference evidence="7" key="2">
    <citation type="journal article" date="2013" name="PLoS ONE">
        <title>A Gene Expression Study of the Activities of Aromatic Ring-Cleavage Dioxygenases in Mycobacterium gilvum PYR-GCK to Changes in Salinity and pH during Pyrene Degradation.</title>
        <authorList>
            <person name="Badejo A.C."/>
            <person name="Badejo A.O."/>
            <person name="Shin K.H."/>
            <person name="Chai Y.G."/>
        </authorList>
    </citation>
    <scope>NUCLEOTIDE SEQUENCE [LARGE SCALE GENOMIC DNA]</scope>
    <source>
        <strain evidence="7">PYR-GCK</strain>
    </source>
</reference>
<comment type="similarity">
    <text evidence="5 6">Belongs to the glutamate--cysteine ligase type 2 family. EgtA subfamily.</text>
</comment>
<protein>
    <recommendedName>
        <fullName evidence="5">Glutamate--cysteine ligase EgtA</fullName>
        <ecNumber evidence="5">6.3.2.2</ecNumber>
    </recommendedName>
    <alternativeName>
        <fullName evidence="5">Gamma-glutamylcysteine synthase</fullName>
        <shortName evidence="5">GCS</shortName>
        <shortName evidence="5">Gamma-ECS</shortName>
    </alternativeName>
</protein>
<dbReference type="Pfam" id="PF04107">
    <property type="entry name" value="GCS2"/>
    <property type="match status" value="1"/>
</dbReference>
<sequence>MNLSVLSGRWVKTQRPFHTRRGWLMAHTMASDGVVEHGVVPLTSAEDAAQHIVDTCLKDVPPGPVGLEIEAHCYDLSDPFRRPGWDELTAVIADLPRLPGGSLVTVEPGGAVELSGPPATGTADAVSAMVTDRAVLRDVFAGAGLGLVLLGADPLRPAGRVNPGSRYAAMERFFAESGTPEAGAAMMTSTASVQVNLEAGHRAGWADRVRLAHALGPTMIAIAANSPVLAGKFTGWHSTRQLVWSQLDSARCGPILGVDGDDPASDWARYALRAPVMLVHTPEAVPVTQWVPFADWADGRVLLDDRRPTLADLDYHLTTLFPPVRPRGFLEVRYLDSVPDAVWPAVVFTLSTLLDDPVAADVAAEATEPVATSWDRAAQLGLDDRRLHTAAVRCVYAAADRAPAALVESMELLTRSVEQGRSPGDDFADRVVNDGIAAAVTRLAQGDM</sequence>
<dbReference type="NCBIfam" id="TIGR03444">
    <property type="entry name" value="EgtA_Cys_ligase"/>
    <property type="match status" value="1"/>
</dbReference>
<reference evidence="7" key="1">
    <citation type="submission" date="2007-04" db="EMBL/GenBank/DDBJ databases">
        <authorList>
            <consortium name="US DOE Joint Genome Institute"/>
            <person name="Copeland A."/>
            <person name="Lucas S."/>
            <person name="Lapidus A."/>
            <person name="Barry K."/>
            <person name="Detter J.C."/>
            <person name="Glavina del Rio T."/>
            <person name="Hammon N."/>
            <person name="Israni S."/>
            <person name="Dalin E."/>
            <person name="Tice H."/>
            <person name="Pitluck S."/>
            <person name="Chain P."/>
            <person name="Malfatti S."/>
            <person name="Shin M."/>
            <person name="Vergez L."/>
            <person name="Schmutz J."/>
            <person name="Larimer F."/>
            <person name="Land M."/>
            <person name="Hauser L."/>
            <person name="Kyrpides N."/>
            <person name="Mikhailova N."/>
            <person name="Miller C."/>
            <person name="Richardson P."/>
        </authorList>
    </citation>
    <scope>NUCLEOTIDE SEQUENCE</scope>
    <source>
        <strain evidence="7">PYR-GCK</strain>
    </source>
</reference>
<evidence type="ECO:0000256" key="6">
    <source>
        <dbReference type="PIRNR" id="PIRNR017901"/>
    </source>
</evidence>
<name>A4T5Z6_MYCGI</name>
<dbReference type="GO" id="GO:0052699">
    <property type="term" value="P:ergothioneine biosynthetic process"/>
    <property type="evidence" value="ECO:0007669"/>
    <property type="project" value="UniProtKB-UniRule"/>
</dbReference>
<dbReference type="EC" id="6.3.2.2" evidence="5"/>
<dbReference type="STRING" id="350054.Mflv_1315"/>
<keyword evidence="2 5" id="KW-0547">Nucleotide-binding</keyword>
<keyword evidence="1 5" id="KW-0436">Ligase</keyword>
<dbReference type="InterPro" id="IPR035434">
    <property type="entry name" value="GCL_bact_plant"/>
</dbReference>
<keyword evidence="3 5" id="KW-0067">ATP-binding</keyword>
<dbReference type="KEGG" id="mgi:Mflv_1315"/>
<dbReference type="SUPFAM" id="SSF55931">
    <property type="entry name" value="Glutamine synthetase/guanido kinase"/>
    <property type="match status" value="1"/>
</dbReference>
<dbReference type="AlphaFoldDB" id="A4T5Z6"/>
<comment type="function">
    <text evidence="5">Catalyzes the synthesis of gamma-glutamylcysteine (gamma-GC). This compound is used as substrate for the biosynthesis of the low-molecular thiol compound ergothioneine.</text>
</comment>
<dbReference type="InterPro" id="IPR006336">
    <property type="entry name" value="GCS2"/>
</dbReference>
<gene>
    <name evidence="5" type="primary">egtA</name>
    <name evidence="7" type="ordered locus">Mflv_1315</name>
</gene>
<dbReference type="Gene3D" id="3.30.590.20">
    <property type="match status" value="1"/>
</dbReference>
<evidence type="ECO:0000256" key="4">
    <source>
        <dbReference type="ARBA" id="ARBA00048819"/>
    </source>
</evidence>
<evidence type="ECO:0000256" key="5">
    <source>
        <dbReference type="HAMAP-Rule" id="MF_02034"/>
    </source>
</evidence>
<dbReference type="HOGENOM" id="CLU_037109_0_0_11"/>
<dbReference type="eggNOG" id="COG3572">
    <property type="taxonomic scope" value="Bacteria"/>
</dbReference>
<dbReference type="GO" id="GO:0004357">
    <property type="term" value="F:glutamate-cysteine ligase activity"/>
    <property type="evidence" value="ECO:0007669"/>
    <property type="project" value="UniProtKB-UniRule"/>
</dbReference>